<gene>
    <name evidence="1" type="ORF">XPR_0703</name>
</gene>
<evidence type="ECO:0000313" key="1">
    <source>
        <dbReference type="EMBL" id="GAE54068.1"/>
    </source>
</evidence>
<name>W4SCZ7_9XANT</name>
<dbReference type="SUPFAM" id="SSF53756">
    <property type="entry name" value="UDP-Glycosyltransferase/glycogen phosphorylase"/>
    <property type="match status" value="1"/>
</dbReference>
<dbReference type="EMBL" id="BAVC01000037">
    <property type="protein sequence ID" value="GAE54068.1"/>
    <property type="molecule type" value="Genomic_DNA"/>
</dbReference>
<dbReference type="Proteomes" id="UP000019084">
    <property type="component" value="Unassembled WGS sequence"/>
</dbReference>
<protein>
    <recommendedName>
        <fullName evidence="3">Glycosyltransferase</fullName>
    </recommendedName>
</protein>
<comment type="caution">
    <text evidence="1">The sequence shown here is derived from an EMBL/GenBank/DDBJ whole genome shotgun (WGS) entry which is preliminary data.</text>
</comment>
<organism evidence="1 2">
    <name type="scientific">Xanthomonas arboricola pv. pruni MAFF 301420</name>
    <dbReference type="NCBI Taxonomy" id="1418095"/>
    <lineage>
        <taxon>Bacteria</taxon>
        <taxon>Pseudomonadati</taxon>
        <taxon>Pseudomonadota</taxon>
        <taxon>Gammaproteobacteria</taxon>
        <taxon>Lysobacterales</taxon>
        <taxon>Lysobacteraceae</taxon>
        <taxon>Xanthomonas</taxon>
    </lineage>
</organism>
<accession>W4SCZ7</accession>
<proteinExistence type="predicted"/>
<dbReference type="AlphaFoldDB" id="W4SCZ7"/>
<reference evidence="1 2" key="1">
    <citation type="submission" date="2014-01" db="EMBL/GenBank/DDBJ databases">
        <title>Genome sequence and analysis of Xanthomonas arboricola pv. pruni.</title>
        <authorList>
            <person name="Fujikawa T."/>
            <person name="Nakazono-Nagaoka E."/>
        </authorList>
    </citation>
    <scope>NUCLEOTIDE SEQUENCE [LARGE SCALE GENOMIC DNA]</scope>
    <source>
        <strain evidence="2">MAFF 301420</strain>
    </source>
</reference>
<dbReference type="Gene3D" id="3.40.50.2000">
    <property type="entry name" value="Glycogen Phosphorylase B"/>
    <property type="match status" value="2"/>
</dbReference>
<evidence type="ECO:0000313" key="2">
    <source>
        <dbReference type="Proteomes" id="UP000019084"/>
    </source>
</evidence>
<evidence type="ECO:0008006" key="3">
    <source>
        <dbReference type="Google" id="ProtNLM"/>
    </source>
</evidence>
<sequence>MSAGLIPILSDIPPFVRLASESGQGVIVNRDRIDAAAEQVQALALQADADFDTRRAVSMAYVSRYDWKHVVGRYVDEYHTALGTRRTREAVR</sequence>